<comment type="caution">
    <text evidence="1">The sequence shown here is derived from an EMBL/GenBank/DDBJ whole genome shotgun (WGS) entry which is preliminary data.</text>
</comment>
<dbReference type="EMBL" id="JBJJXI010000044">
    <property type="protein sequence ID" value="KAL3401678.1"/>
    <property type="molecule type" value="Genomic_DNA"/>
</dbReference>
<name>A0ABD2X8F4_9HYME</name>
<sequence length="208" mass="24534">MFISGAPRRRCGAIPLYHIRLLYRIFLLYIRVWTFAHRDTYFFGVLERKSNIVCRISRASTSMILRSKHLRTRYCNRSRVFSLLREYRNTCDLSSDWTIIRQRRHRKGIMIGEAPLGIEASDLVCDAFYNIYIYKCVRISLHTCTHGLSLWYIFRTSSPPTANGPLPRGFVIRKLMKKNCLNRDSGAQREASNECVHIYNPVRTHLRR</sequence>
<reference evidence="1 2" key="1">
    <citation type="journal article" date="2024" name="bioRxiv">
        <title>A reference genome for Trichogramma kaykai: A tiny desert-dwelling parasitoid wasp with competing sex-ratio distorters.</title>
        <authorList>
            <person name="Culotta J."/>
            <person name="Lindsey A.R."/>
        </authorList>
    </citation>
    <scope>NUCLEOTIDE SEQUENCE [LARGE SCALE GENOMIC DNA]</scope>
    <source>
        <strain evidence="1 2">KSX58</strain>
    </source>
</reference>
<evidence type="ECO:0000313" key="2">
    <source>
        <dbReference type="Proteomes" id="UP001627154"/>
    </source>
</evidence>
<dbReference type="Proteomes" id="UP001627154">
    <property type="component" value="Unassembled WGS sequence"/>
</dbReference>
<evidence type="ECO:0000313" key="1">
    <source>
        <dbReference type="EMBL" id="KAL3401678.1"/>
    </source>
</evidence>
<protein>
    <submittedName>
        <fullName evidence="1">Uncharacterized protein</fullName>
    </submittedName>
</protein>
<accession>A0ABD2X8F4</accession>
<proteinExistence type="predicted"/>
<gene>
    <name evidence="1" type="ORF">TKK_005246</name>
</gene>
<dbReference type="AlphaFoldDB" id="A0ABD2X8F4"/>
<organism evidence="1 2">
    <name type="scientific">Trichogramma kaykai</name>
    <dbReference type="NCBI Taxonomy" id="54128"/>
    <lineage>
        <taxon>Eukaryota</taxon>
        <taxon>Metazoa</taxon>
        <taxon>Ecdysozoa</taxon>
        <taxon>Arthropoda</taxon>
        <taxon>Hexapoda</taxon>
        <taxon>Insecta</taxon>
        <taxon>Pterygota</taxon>
        <taxon>Neoptera</taxon>
        <taxon>Endopterygota</taxon>
        <taxon>Hymenoptera</taxon>
        <taxon>Apocrita</taxon>
        <taxon>Proctotrupomorpha</taxon>
        <taxon>Chalcidoidea</taxon>
        <taxon>Trichogrammatidae</taxon>
        <taxon>Trichogramma</taxon>
    </lineage>
</organism>
<keyword evidence="2" id="KW-1185">Reference proteome</keyword>